<keyword evidence="4" id="KW-1185">Reference proteome</keyword>
<evidence type="ECO:0000259" key="1">
    <source>
        <dbReference type="Pfam" id="PF07463"/>
    </source>
</evidence>
<dbReference type="InterPro" id="IPR044925">
    <property type="entry name" value="His-Me_finger_sf"/>
</dbReference>
<dbReference type="SUPFAM" id="SSF54060">
    <property type="entry name" value="His-Me finger endonucleases"/>
    <property type="match status" value="1"/>
</dbReference>
<name>A0ABZ0IR35_9BACT</name>
<feature type="domain" description="NUMOD4" evidence="1">
    <location>
        <begin position="11"/>
        <end position="68"/>
    </location>
</feature>
<organism evidence="3 4">
    <name type="scientific">Imperialibacter roseus</name>
    <dbReference type="NCBI Taxonomy" id="1324217"/>
    <lineage>
        <taxon>Bacteria</taxon>
        <taxon>Pseudomonadati</taxon>
        <taxon>Bacteroidota</taxon>
        <taxon>Cytophagia</taxon>
        <taxon>Cytophagales</taxon>
        <taxon>Flammeovirgaceae</taxon>
        <taxon>Imperialibacter</taxon>
    </lineage>
</organism>
<sequence>MSIQRIERIEEVWKPIDEFSNYEVSNRGRIRSKDRETFHRGSQTMMKVKGKVMKQRWNKSCKCFFLDLLNDDGKRRTVYPHKEVAKAYCINVLPDEYNMIIHLDNNPRNNDSTNLEWVSSSEHMAFQFENGNKDNYKVWKIRKRRYKNGFKPDTTFKGRPRKDEVYVDSEVEVEEEMLEAVE</sequence>
<dbReference type="Pfam" id="PF13392">
    <property type="entry name" value="HNH_3"/>
    <property type="match status" value="1"/>
</dbReference>
<evidence type="ECO:0000259" key="2">
    <source>
        <dbReference type="Pfam" id="PF13392"/>
    </source>
</evidence>
<dbReference type="InterPro" id="IPR010902">
    <property type="entry name" value="NUMOD4"/>
</dbReference>
<protein>
    <submittedName>
        <fullName evidence="3">NUMOD4 domain-containing protein</fullName>
    </submittedName>
</protein>
<accession>A0ABZ0IR35</accession>
<gene>
    <name evidence="3" type="ORF">RT717_27735</name>
</gene>
<feature type="domain" description="HNH nuclease" evidence="2">
    <location>
        <begin position="100"/>
        <end position="124"/>
    </location>
</feature>
<dbReference type="Pfam" id="PF07463">
    <property type="entry name" value="NUMOD4"/>
    <property type="match status" value="1"/>
</dbReference>
<dbReference type="RefSeq" id="WP_151996384.1">
    <property type="nucleotide sequence ID" value="NZ_CP136051.1"/>
</dbReference>
<dbReference type="Gene3D" id="3.90.75.20">
    <property type="match status" value="1"/>
</dbReference>
<proteinExistence type="predicted"/>
<dbReference type="EMBL" id="CP136051">
    <property type="protein sequence ID" value="WOK06864.1"/>
    <property type="molecule type" value="Genomic_DNA"/>
</dbReference>
<dbReference type="Proteomes" id="UP001302349">
    <property type="component" value="Chromosome"/>
</dbReference>
<reference evidence="3 4" key="1">
    <citation type="journal article" date="2023" name="Microbiol. Resour. Announc.">
        <title>Complete Genome Sequence of Imperialibacter roseus strain P4T.</title>
        <authorList>
            <person name="Tizabi D.R."/>
            <person name="Bachvaroff T."/>
            <person name="Hill R.T."/>
        </authorList>
    </citation>
    <scope>NUCLEOTIDE SEQUENCE [LARGE SCALE GENOMIC DNA]</scope>
    <source>
        <strain evidence="3 4">P4T</strain>
    </source>
</reference>
<dbReference type="InterPro" id="IPR003615">
    <property type="entry name" value="HNH_nuc"/>
</dbReference>
<evidence type="ECO:0000313" key="3">
    <source>
        <dbReference type="EMBL" id="WOK06864.1"/>
    </source>
</evidence>
<evidence type="ECO:0000313" key="4">
    <source>
        <dbReference type="Proteomes" id="UP001302349"/>
    </source>
</evidence>